<feature type="non-terminal residue" evidence="2">
    <location>
        <position position="61"/>
    </location>
</feature>
<evidence type="ECO:0000313" key="2">
    <source>
        <dbReference type="EMBL" id="SVD41779.1"/>
    </source>
</evidence>
<reference evidence="2" key="1">
    <citation type="submission" date="2018-05" db="EMBL/GenBank/DDBJ databases">
        <authorList>
            <person name="Lanie J.A."/>
            <person name="Ng W.-L."/>
            <person name="Kazmierczak K.M."/>
            <person name="Andrzejewski T.M."/>
            <person name="Davidsen T.M."/>
            <person name="Wayne K.J."/>
            <person name="Tettelin H."/>
            <person name="Glass J.I."/>
            <person name="Rusch D."/>
            <person name="Podicherti R."/>
            <person name="Tsui H.-C.T."/>
            <person name="Winkler M.E."/>
        </authorList>
    </citation>
    <scope>NUCLEOTIDE SEQUENCE</scope>
</reference>
<gene>
    <name evidence="2" type="ORF">METZ01_LOCUS394633</name>
</gene>
<organism evidence="2">
    <name type="scientific">marine metagenome</name>
    <dbReference type="NCBI Taxonomy" id="408172"/>
    <lineage>
        <taxon>unclassified sequences</taxon>
        <taxon>metagenomes</taxon>
        <taxon>ecological metagenomes</taxon>
    </lineage>
</organism>
<name>A0A382V5J6_9ZZZZ</name>
<dbReference type="AlphaFoldDB" id="A0A382V5J6"/>
<sequence length="61" mass="6398">MGQKAMADSVMPVKKIAERIQSVIVMWPKTVAFRRELAGGNNGSGGESGHALFVGAGQQVV</sequence>
<accession>A0A382V5J6</accession>
<proteinExistence type="predicted"/>
<dbReference type="EMBL" id="UINC01149356">
    <property type="protein sequence ID" value="SVD41779.1"/>
    <property type="molecule type" value="Genomic_DNA"/>
</dbReference>
<feature type="region of interest" description="Disordered" evidence="1">
    <location>
        <begin position="40"/>
        <end position="61"/>
    </location>
</feature>
<protein>
    <submittedName>
        <fullName evidence="2">Uncharacterized protein</fullName>
    </submittedName>
</protein>
<evidence type="ECO:0000256" key="1">
    <source>
        <dbReference type="SAM" id="MobiDB-lite"/>
    </source>
</evidence>